<dbReference type="GO" id="GO:0032006">
    <property type="term" value="P:regulation of TOR signaling"/>
    <property type="evidence" value="ECO:0007669"/>
    <property type="project" value="TreeGrafter"/>
</dbReference>
<evidence type="ECO:0000256" key="4">
    <source>
        <dbReference type="ARBA" id="ARBA00022692"/>
    </source>
</evidence>
<keyword evidence="9 18" id="KW-1133">Transmembrane helix</keyword>
<dbReference type="Gene3D" id="2.60.40.10">
    <property type="entry name" value="Immunoglobulins"/>
    <property type="match status" value="3"/>
</dbReference>
<evidence type="ECO:0000256" key="13">
    <source>
        <dbReference type="ARBA" id="ARBA00023180"/>
    </source>
</evidence>
<dbReference type="SUPFAM" id="SSF63825">
    <property type="entry name" value="YWTD domain"/>
    <property type="match status" value="1"/>
</dbReference>
<dbReference type="PROSITE" id="PS50853">
    <property type="entry name" value="FN3"/>
    <property type="match status" value="2"/>
</dbReference>
<keyword evidence="12 16" id="KW-0675">Receptor</keyword>
<dbReference type="Proteomes" id="UP000749559">
    <property type="component" value="Unassembled WGS sequence"/>
</dbReference>
<feature type="transmembrane region" description="Helical" evidence="18">
    <location>
        <begin position="647"/>
        <end position="672"/>
    </location>
</feature>
<dbReference type="InterPro" id="IPR011009">
    <property type="entry name" value="Kinase-like_dom_sf"/>
</dbReference>
<feature type="compositionally biased region" description="Polar residues" evidence="17">
    <location>
        <begin position="1270"/>
        <end position="1310"/>
    </location>
</feature>
<organism evidence="21 22">
    <name type="scientific">Owenia fusiformis</name>
    <name type="common">Polychaete worm</name>
    <dbReference type="NCBI Taxonomy" id="6347"/>
    <lineage>
        <taxon>Eukaryota</taxon>
        <taxon>Metazoa</taxon>
        <taxon>Spiralia</taxon>
        <taxon>Lophotrochozoa</taxon>
        <taxon>Annelida</taxon>
        <taxon>Polychaeta</taxon>
        <taxon>Sedentaria</taxon>
        <taxon>Canalipalpata</taxon>
        <taxon>Sabellida</taxon>
        <taxon>Oweniida</taxon>
        <taxon>Oweniidae</taxon>
        <taxon>Owenia</taxon>
    </lineage>
</organism>
<feature type="domain" description="Fibronectin type-III" evidence="20">
    <location>
        <begin position="542"/>
        <end position="636"/>
    </location>
</feature>
<evidence type="ECO:0000256" key="17">
    <source>
        <dbReference type="SAM" id="MobiDB-lite"/>
    </source>
</evidence>
<keyword evidence="22" id="KW-1185">Reference proteome</keyword>
<evidence type="ECO:0000256" key="18">
    <source>
        <dbReference type="SAM" id="Phobius"/>
    </source>
</evidence>
<feature type="domain" description="Fibronectin type-III" evidence="20">
    <location>
        <begin position="337"/>
        <end position="434"/>
    </location>
</feature>
<proteinExistence type="inferred from homology"/>
<dbReference type="InterPro" id="IPR000719">
    <property type="entry name" value="Prot_kinase_dom"/>
</dbReference>
<evidence type="ECO:0000256" key="15">
    <source>
        <dbReference type="PROSITE-ProRule" id="PRU10141"/>
    </source>
</evidence>
<evidence type="ECO:0000313" key="21">
    <source>
        <dbReference type="EMBL" id="CAH1787937.1"/>
    </source>
</evidence>
<dbReference type="InterPro" id="IPR001245">
    <property type="entry name" value="Ser-Thr/Tyr_kinase_cat_dom"/>
</dbReference>
<keyword evidence="13" id="KW-0325">Glycoprotein</keyword>
<dbReference type="InterPro" id="IPR050122">
    <property type="entry name" value="RTK"/>
</dbReference>
<dbReference type="PROSITE" id="PS00239">
    <property type="entry name" value="RECEPTOR_TYR_KIN_II"/>
    <property type="match status" value="1"/>
</dbReference>
<dbReference type="GO" id="GO:0043235">
    <property type="term" value="C:receptor complex"/>
    <property type="evidence" value="ECO:0007669"/>
    <property type="project" value="TreeGrafter"/>
</dbReference>
<dbReference type="InterPro" id="IPR003961">
    <property type="entry name" value="FN3_dom"/>
</dbReference>
<evidence type="ECO:0000256" key="6">
    <source>
        <dbReference type="ARBA" id="ARBA00022741"/>
    </source>
</evidence>
<gene>
    <name evidence="21" type="ORF">OFUS_LOCUS13555</name>
</gene>
<dbReference type="PRINTS" id="PR00109">
    <property type="entry name" value="TYRKINASE"/>
</dbReference>
<evidence type="ECO:0000256" key="16">
    <source>
        <dbReference type="RuleBase" id="RU000312"/>
    </source>
</evidence>
<name>A0A8S4P4A0_OWEFU</name>
<sequence length="1310" mass="148148">MVTKNVSANVRSFRTSLLDYVPGVMYGITIVAWNKFGHSPPLVAMLTRQKRQKGVPEPAYLIFYDGNKLMRKNLDDILNVPKETMGAANHSIKAKVVYEMNGRKLEDIAIHVKTEDVYMVTSDNTVEIISMVTFQHSNLCTTDSTIVSIDVDWINHHLYIAASNKVVQCTLNCTACKVVVERTHGGIRQIKVDPYNGFFYWLQYQKLHRVDLSELPVKKATICPSLSHNSVTEFYVDYTNRRVVFANENNYAMSLNHDGSETSFHANIYNGLSSFSDVTSISMYNDKLIWTNGQEMFTEHYIAKEDKYDHDSFHIKGTFGGINVMHKSQQLNPEITVARNVTVTPTLPTELNITWKEPRVIKGPIEKLAYIVQWVSTGRSGSLTHQQKTNLHEVVIRNLDPGQQYSFKVIAKFNISDSFSSTDMVNGTTFVQPSPIILLNATQTTVDVTWWSSPDNSIKRHSIEYTELSSSGKAIKWISHENGLDKIIFTQNFTQYNTSFTGLKMNTKYAFRITVVFRSVEHYDWPKDTRYNFSTLADRPEAPGIPVFETLRPGIHEVNWTPRYDGGSPIIQYILQYSELGNTNSSWKTVYNGHDPRWVANDLPMDAYYTFRVAAKNLIGWSDFSNNSSAIYTPMAVLAGQELSTTLPWPVVVIGITVAVLVFVAAGIYAVIRSKRNSKQVMHKKTESTNHDIELATLRDLSHVGRTQANPLYITNIIPNEEDIAALPHFPRHLLSLTKFLGRGAFGEVYEGVAQDINGTTGLTNVAVKTLKPGSTEADKDEFLKEALLMSNFRHQHVIHLMGVCLDTDPQYIILELMGGGDLLLFLRSSRPSQNGPGLQLCHLGQICRDVAKGCQYLEEMHYVHRDIAARNCLVSSADVNNMIVKIGDFGLTRDIYKNDYYRKEGEGLLPVKWMSPESIKDGVFTTQSDVWAYGVLMWEVMTLGQQPYPACTNVEVFNFVREGGRLDKPESCPEELYKLMTSCWNSHADMRPSFTRILEILKQYKLKTESQQNGAYRANGQHGSLRLTPTGRKKRLSLLCAEGKKEPAVMEDLLGRTQEPIVGRQKRAVSFDGKSSQSYRKSSKIDDTNYTNMSGNSGSTPKYLKVFDASSPSVFPLIRNSKKKKAQKTGIDYAIVSHNKNCRPEVKATTPPFENLVSDIPTAFNQANRHTTSIEEDNDSPNRLTDARRSSFGKGRRRSRDNKRAVLYAQLAMDDPEQVENQTHMMDHIHKSHEISKMSDMANNNYNNENINDVRSVGNDNYKEPDWKTNVNPIRCDTTSPKQRPTLSCEMTSPKQRPNHLQNVTPQLV</sequence>
<dbReference type="Gene3D" id="2.120.10.30">
    <property type="entry name" value="TolB, C-terminal domain"/>
    <property type="match status" value="1"/>
</dbReference>
<dbReference type="GO" id="GO:0005886">
    <property type="term" value="C:plasma membrane"/>
    <property type="evidence" value="ECO:0007669"/>
    <property type="project" value="TreeGrafter"/>
</dbReference>
<protein>
    <recommendedName>
        <fullName evidence="16">Tyrosine-protein kinase receptor</fullName>
        <ecNumber evidence="16">2.7.10.1</ecNumber>
    </recommendedName>
</protein>
<evidence type="ECO:0000259" key="19">
    <source>
        <dbReference type="PROSITE" id="PS50011"/>
    </source>
</evidence>
<dbReference type="SMART" id="SM00219">
    <property type="entry name" value="TyrKc"/>
    <property type="match status" value="1"/>
</dbReference>
<dbReference type="SUPFAM" id="SSF49265">
    <property type="entry name" value="Fibronectin type III"/>
    <property type="match status" value="2"/>
</dbReference>
<evidence type="ECO:0000256" key="9">
    <source>
        <dbReference type="ARBA" id="ARBA00022989"/>
    </source>
</evidence>
<evidence type="ECO:0000256" key="10">
    <source>
        <dbReference type="ARBA" id="ARBA00023136"/>
    </source>
</evidence>
<evidence type="ECO:0000313" key="22">
    <source>
        <dbReference type="Proteomes" id="UP000749559"/>
    </source>
</evidence>
<evidence type="ECO:0000256" key="7">
    <source>
        <dbReference type="ARBA" id="ARBA00022777"/>
    </source>
</evidence>
<dbReference type="InterPro" id="IPR017441">
    <property type="entry name" value="Protein_kinase_ATP_BS"/>
</dbReference>
<keyword evidence="5" id="KW-0677">Repeat</keyword>
<dbReference type="InterPro" id="IPR011042">
    <property type="entry name" value="6-blade_b-propeller_TolB-like"/>
</dbReference>
<feature type="domain" description="Protein kinase" evidence="19">
    <location>
        <begin position="735"/>
        <end position="1007"/>
    </location>
</feature>
<dbReference type="Pfam" id="PF07714">
    <property type="entry name" value="PK_Tyr_Ser-Thr"/>
    <property type="match status" value="1"/>
</dbReference>
<evidence type="ECO:0000256" key="3">
    <source>
        <dbReference type="ARBA" id="ARBA00022679"/>
    </source>
</evidence>
<dbReference type="FunFam" id="1.10.510.10:FF:000341">
    <property type="entry name" value="Tyrosine-protein kinase receptor"/>
    <property type="match status" value="1"/>
</dbReference>
<accession>A0A8S4P4A0</accession>
<comment type="subcellular location">
    <subcellularLocation>
        <location evidence="1">Membrane</location>
        <topology evidence="1">Single-pass membrane protein</topology>
    </subcellularLocation>
</comment>
<dbReference type="InterPro" id="IPR008266">
    <property type="entry name" value="Tyr_kinase_AS"/>
</dbReference>
<dbReference type="EC" id="2.7.10.1" evidence="16"/>
<dbReference type="Pfam" id="PF00041">
    <property type="entry name" value="fn3"/>
    <property type="match status" value="2"/>
</dbReference>
<keyword evidence="2 16" id="KW-0597">Phosphoprotein</keyword>
<dbReference type="SUPFAM" id="SSF56112">
    <property type="entry name" value="Protein kinase-like (PK-like)"/>
    <property type="match status" value="1"/>
</dbReference>
<feature type="region of interest" description="Disordered" evidence="17">
    <location>
        <begin position="1172"/>
        <end position="1204"/>
    </location>
</feature>
<keyword evidence="3" id="KW-0808">Transferase</keyword>
<dbReference type="EMBL" id="CAIIXF020000006">
    <property type="protein sequence ID" value="CAH1787937.1"/>
    <property type="molecule type" value="Genomic_DNA"/>
</dbReference>
<dbReference type="PROSITE" id="PS00109">
    <property type="entry name" value="PROTEIN_KINASE_TYR"/>
    <property type="match status" value="1"/>
</dbReference>
<evidence type="ECO:0000256" key="2">
    <source>
        <dbReference type="ARBA" id="ARBA00022553"/>
    </source>
</evidence>
<evidence type="ECO:0000256" key="11">
    <source>
        <dbReference type="ARBA" id="ARBA00023137"/>
    </source>
</evidence>
<feature type="region of interest" description="Disordered" evidence="17">
    <location>
        <begin position="1254"/>
        <end position="1310"/>
    </location>
</feature>
<dbReference type="PROSITE" id="PS00107">
    <property type="entry name" value="PROTEIN_KINASE_ATP"/>
    <property type="match status" value="1"/>
</dbReference>
<keyword evidence="4 16" id="KW-0812">Transmembrane</keyword>
<comment type="caution">
    <text evidence="21">The sequence shown here is derived from an EMBL/GenBank/DDBJ whole genome shotgun (WGS) entry which is preliminary data.</text>
</comment>
<comment type="catalytic activity">
    <reaction evidence="14 16">
        <text>L-tyrosyl-[protein] + ATP = O-phospho-L-tyrosyl-[protein] + ADP + H(+)</text>
        <dbReference type="Rhea" id="RHEA:10596"/>
        <dbReference type="Rhea" id="RHEA-COMP:10136"/>
        <dbReference type="Rhea" id="RHEA-COMP:20101"/>
        <dbReference type="ChEBI" id="CHEBI:15378"/>
        <dbReference type="ChEBI" id="CHEBI:30616"/>
        <dbReference type="ChEBI" id="CHEBI:46858"/>
        <dbReference type="ChEBI" id="CHEBI:61978"/>
        <dbReference type="ChEBI" id="CHEBI:456216"/>
        <dbReference type="EC" id="2.7.10.1"/>
    </reaction>
</comment>
<evidence type="ECO:0000256" key="12">
    <source>
        <dbReference type="ARBA" id="ARBA00023170"/>
    </source>
</evidence>
<dbReference type="CDD" id="cd00063">
    <property type="entry name" value="FN3"/>
    <property type="match status" value="3"/>
</dbReference>
<evidence type="ECO:0000259" key="20">
    <source>
        <dbReference type="PROSITE" id="PS50853"/>
    </source>
</evidence>
<keyword evidence="10 18" id="KW-0472">Membrane</keyword>
<dbReference type="PROSITE" id="PS50011">
    <property type="entry name" value="PROTEIN_KINASE_DOM"/>
    <property type="match status" value="1"/>
</dbReference>
<dbReference type="Gene3D" id="3.30.200.20">
    <property type="entry name" value="Phosphorylase Kinase, domain 1"/>
    <property type="match status" value="1"/>
</dbReference>
<dbReference type="OrthoDB" id="65481at2759"/>
<dbReference type="GO" id="GO:0005524">
    <property type="term" value="F:ATP binding"/>
    <property type="evidence" value="ECO:0007669"/>
    <property type="project" value="UniProtKB-UniRule"/>
</dbReference>
<dbReference type="InterPro" id="IPR020635">
    <property type="entry name" value="Tyr_kinase_cat_dom"/>
</dbReference>
<dbReference type="GO" id="GO:0007169">
    <property type="term" value="P:cell surface receptor protein tyrosine kinase signaling pathway"/>
    <property type="evidence" value="ECO:0007669"/>
    <property type="project" value="InterPro"/>
</dbReference>
<dbReference type="GO" id="GO:0004714">
    <property type="term" value="F:transmembrane receptor protein tyrosine kinase activity"/>
    <property type="evidence" value="ECO:0007669"/>
    <property type="project" value="UniProtKB-EC"/>
</dbReference>
<evidence type="ECO:0000256" key="5">
    <source>
        <dbReference type="ARBA" id="ARBA00022737"/>
    </source>
</evidence>
<keyword evidence="11" id="KW-0829">Tyrosine-protein kinase</keyword>
<evidence type="ECO:0000256" key="8">
    <source>
        <dbReference type="ARBA" id="ARBA00022840"/>
    </source>
</evidence>
<dbReference type="PANTHER" id="PTHR24416:SF527">
    <property type="entry name" value="PROTO-ONCOGENE TYROSINE-PROTEIN KINASE ROS"/>
    <property type="match status" value="1"/>
</dbReference>
<comment type="similarity">
    <text evidence="16">Belongs to the protein kinase superfamily. Tyr protein kinase family. Insulin receptor subfamily.</text>
</comment>
<evidence type="ECO:0000256" key="1">
    <source>
        <dbReference type="ARBA" id="ARBA00004167"/>
    </source>
</evidence>
<keyword evidence="8 15" id="KW-0067">ATP-binding</keyword>
<keyword evidence="7" id="KW-0418">Kinase</keyword>
<dbReference type="InterPro" id="IPR013783">
    <property type="entry name" value="Ig-like_fold"/>
</dbReference>
<dbReference type="PANTHER" id="PTHR24416">
    <property type="entry name" value="TYROSINE-PROTEIN KINASE RECEPTOR"/>
    <property type="match status" value="1"/>
</dbReference>
<dbReference type="Gene3D" id="1.10.510.10">
    <property type="entry name" value="Transferase(Phosphotransferase) domain 1"/>
    <property type="match status" value="1"/>
</dbReference>
<feature type="binding site" evidence="15">
    <location>
        <position position="769"/>
    </location>
    <ligand>
        <name>ATP</name>
        <dbReference type="ChEBI" id="CHEBI:30616"/>
    </ligand>
</feature>
<dbReference type="InterPro" id="IPR002011">
    <property type="entry name" value="Tyr_kinase_rcpt_2_CS"/>
</dbReference>
<keyword evidence="6 15" id="KW-0547">Nucleotide-binding</keyword>
<reference evidence="21" key="1">
    <citation type="submission" date="2022-03" db="EMBL/GenBank/DDBJ databases">
        <authorList>
            <person name="Martin C."/>
        </authorList>
    </citation>
    <scope>NUCLEOTIDE SEQUENCE</scope>
</reference>
<dbReference type="InterPro" id="IPR036116">
    <property type="entry name" value="FN3_sf"/>
</dbReference>
<evidence type="ECO:0000256" key="14">
    <source>
        <dbReference type="ARBA" id="ARBA00051243"/>
    </source>
</evidence>
<feature type="region of interest" description="Disordered" evidence="17">
    <location>
        <begin position="1069"/>
        <end position="1094"/>
    </location>
</feature>
<dbReference type="SMART" id="SM00060">
    <property type="entry name" value="FN3"/>
    <property type="match status" value="3"/>
</dbReference>